<evidence type="ECO:0000256" key="2">
    <source>
        <dbReference type="ARBA" id="ARBA00006433"/>
    </source>
</evidence>
<feature type="transmembrane region" description="Helical" evidence="10">
    <location>
        <begin position="353"/>
        <end position="377"/>
    </location>
</feature>
<feature type="transmembrane region" description="Helical" evidence="10">
    <location>
        <begin position="243"/>
        <end position="262"/>
    </location>
</feature>
<reference evidence="12 13" key="1">
    <citation type="journal article" date="2019" name="Microorganisms">
        <title>Systematic Affiliation and Genome Analysis of Subtercola vilae DB165(T) with Particular Emphasis on Cold Adaptation of an Isolate from a High-Altitude Cold Volcano Lake.</title>
        <authorList>
            <person name="Villalobos A.S."/>
            <person name="Wiese J."/>
            <person name="Imhoff J.F."/>
            <person name="Dorador C."/>
            <person name="Keller A."/>
            <person name="Hentschel U."/>
        </authorList>
    </citation>
    <scope>NUCLEOTIDE SEQUENCE [LARGE SCALE GENOMIC DNA]</scope>
    <source>
        <strain evidence="12 13">DB165</strain>
    </source>
</reference>
<evidence type="ECO:0000313" key="13">
    <source>
        <dbReference type="Proteomes" id="UP000306192"/>
    </source>
</evidence>
<evidence type="ECO:0000256" key="8">
    <source>
        <dbReference type="ARBA" id="ARBA00022989"/>
    </source>
</evidence>
<feature type="transmembrane region" description="Helical" evidence="10">
    <location>
        <begin position="214"/>
        <end position="231"/>
    </location>
</feature>
<comment type="similarity">
    <text evidence="3">Belongs to the CitM (TC 2.A.11) transporter family.</text>
</comment>
<feature type="transmembrane region" description="Helical" evidence="10">
    <location>
        <begin position="31"/>
        <end position="52"/>
    </location>
</feature>
<dbReference type="Pfam" id="PF03600">
    <property type="entry name" value="CitMHS"/>
    <property type="match status" value="1"/>
</dbReference>
<keyword evidence="6 10" id="KW-0812">Transmembrane</keyword>
<keyword evidence="4" id="KW-0813">Transport</keyword>
<evidence type="ECO:0000256" key="10">
    <source>
        <dbReference type="SAM" id="Phobius"/>
    </source>
</evidence>
<dbReference type="GO" id="GO:0046685">
    <property type="term" value="P:response to arsenic-containing substance"/>
    <property type="evidence" value="ECO:0007669"/>
    <property type="project" value="UniProtKB-KW"/>
</dbReference>
<evidence type="ECO:0000256" key="6">
    <source>
        <dbReference type="ARBA" id="ARBA00022692"/>
    </source>
</evidence>
<evidence type="ECO:0000256" key="3">
    <source>
        <dbReference type="ARBA" id="ARBA00009843"/>
    </source>
</evidence>
<dbReference type="OrthoDB" id="9774335at2"/>
<evidence type="ECO:0000256" key="5">
    <source>
        <dbReference type="ARBA" id="ARBA00022475"/>
    </source>
</evidence>
<feature type="transmembrane region" description="Helical" evidence="10">
    <location>
        <begin position="146"/>
        <end position="170"/>
    </location>
</feature>
<gene>
    <name evidence="12" type="ORF">D4765_00025</name>
</gene>
<comment type="caution">
    <text evidence="12">The sequence shown here is derived from an EMBL/GenBank/DDBJ whole genome shotgun (WGS) entry which is preliminary data.</text>
</comment>
<accession>A0A4T2CEU0</accession>
<feature type="transmembrane region" description="Helical" evidence="10">
    <location>
        <begin position="317"/>
        <end position="341"/>
    </location>
</feature>
<dbReference type="PANTHER" id="PTHR43302:SF5">
    <property type="entry name" value="TRANSPORTER ARSB-RELATED"/>
    <property type="match status" value="1"/>
</dbReference>
<dbReference type="PRINTS" id="PR00758">
    <property type="entry name" value="ARSENICPUMP"/>
</dbReference>
<feature type="transmembrane region" description="Helical" evidence="10">
    <location>
        <begin position="191"/>
        <end position="208"/>
    </location>
</feature>
<keyword evidence="7" id="KW-0059">Arsenical resistance</keyword>
<sequence length="382" mass="39333">MVVAAAIVVATGILPAPSSLALVERVGPVLGFVVAITIVTELASEAGLFAVLSDRLAGWGRRRVWMLWLFVLALATLSTIFLSLDTTAVLVTPVVVLLALHAGIPPVPFALATVWLANTASLLLPVSNLTKLLAASALRFGGPFDYVALVWAPALVGVLVPIVILTGVFWRRLGGVRGRYEVPERASIADRRLLVVSAVVVAVLLPLLVSGLPVWIPATAGAVVLVVAFGVRRRSSLSVRLVPWSAVGIAAGLFVLVEAAQVHGLSGAVAAVAGSGTSLPALLQLTGVGAVAANGINNLPAYLVIEPAAAGDPLRLAALLIGVNLGPLVTPWASLATLLWHQRVTSLGVSISWPRFVVFGLAAVLVTLPLAVLALWLSAGAP</sequence>
<keyword evidence="5" id="KW-1003">Cell membrane</keyword>
<organism evidence="12 13">
    <name type="scientific">Subtercola vilae</name>
    <dbReference type="NCBI Taxonomy" id="2056433"/>
    <lineage>
        <taxon>Bacteria</taxon>
        <taxon>Bacillati</taxon>
        <taxon>Actinomycetota</taxon>
        <taxon>Actinomycetes</taxon>
        <taxon>Micrococcales</taxon>
        <taxon>Microbacteriaceae</taxon>
        <taxon>Subtercola</taxon>
    </lineage>
</organism>
<dbReference type="EMBL" id="QYRT01000001">
    <property type="protein sequence ID" value="TIH40996.1"/>
    <property type="molecule type" value="Genomic_DNA"/>
</dbReference>
<evidence type="ECO:0000256" key="4">
    <source>
        <dbReference type="ARBA" id="ARBA00022448"/>
    </source>
</evidence>
<evidence type="ECO:0000313" key="12">
    <source>
        <dbReference type="EMBL" id="TIH40996.1"/>
    </source>
</evidence>
<evidence type="ECO:0000256" key="9">
    <source>
        <dbReference type="ARBA" id="ARBA00023136"/>
    </source>
</evidence>
<dbReference type="PANTHER" id="PTHR43302">
    <property type="entry name" value="TRANSPORTER ARSB-RELATED"/>
    <property type="match status" value="1"/>
</dbReference>
<keyword evidence="9 10" id="KW-0472">Membrane</keyword>
<dbReference type="InterPro" id="IPR000802">
    <property type="entry name" value="Arsenical_pump_ArsB"/>
</dbReference>
<dbReference type="Proteomes" id="UP000306192">
    <property type="component" value="Unassembled WGS sequence"/>
</dbReference>
<keyword evidence="13" id="KW-1185">Reference proteome</keyword>
<dbReference type="InterPro" id="IPR004680">
    <property type="entry name" value="Cit_transptr-like_dom"/>
</dbReference>
<feature type="transmembrane region" description="Helical" evidence="10">
    <location>
        <begin position="90"/>
        <end position="115"/>
    </location>
</feature>
<evidence type="ECO:0000256" key="7">
    <source>
        <dbReference type="ARBA" id="ARBA00022849"/>
    </source>
</evidence>
<keyword evidence="8 10" id="KW-1133">Transmembrane helix</keyword>
<evidence type="ECO:0000259" key="11">
    <source>
        <dbReference type="Pfam" id="PF03600"/>
    </source>
</evidence>
<feature type="domain" description="Citrate transporter-like" evidence="11">
    <location>
        <begin position="3"/>
        <end position="311"/>
    </location>
</feature>
<dbReference type="GO" id="GO:0005886">
    <property type="term" value="C:plasma membrane"/>
    <property type="evidence" value="ECO:0007669"/>
    <property type="project" value="UniProtKB-SubCell"/>
</dbReference>
<proteinExistence type="inferred from homology"/>
<dbReference type="AlphaFoldDB" id="A0A4T2CEU0"/>
<comment type="subcellular location">
    <subcellularLocation>
        <location evidence="1">Cell membrane</location>
        <topology evidence="1">Multi-pass membrane protein</topology>
    </subcellularLocation>
</comment>
<dbReference type="GO" id="GO:0015105">
    <property type="term" value="F:arsenite transmembrane transporter activity"/>
    <property type="evidence" value="ECO:0007669"/>
    <property type="project" value="InterPro"/>
</dbReference>
<name>A0A4T2CEU0_9MICO</name>
<comment type="similarity">
    <text evidence="2">Belongs to the ArsB family.</text>
</comment>
<feature type="transmembrane region" description="Helical" evidence="10">
    <location>
        <begin position="64"/>
        <end position="84"/>
    </location>
</feature>
<evidence type="ECO:0000256" key="1">
    <source>
        <dbReference type="ARBA" id="ARBA00004651"/>
    </source>
</evidence>
<protein>
    <submittedName>
        <fullName evidence="12">Arsenic transporter</fullName>
    </submittedName>
</protein>
<feature type="transmembrane region" description="Helical" evidence="10">
    <location>
        <begin position="282"/>
        <end position="305"/>
    </location>
</feature>